<organism evidence="2 4">
    <name type="scientific">Lactobacillus helveticus</name>
    <name type="common">Lactobacillus suntoryeus</name>
    <dbReference type="NCBI Taxonomy" id="1587"/>
    <lineage>
        <taxon>Bacteria</taxon>
        <taxon>Bacillati</taxon>
        <taxon>Bacillota</taxon>
        <taxon>Bacilli</taxon>
        <taxon>Lactobacillales</taxon>
        <taxon>Lactobacillaceae</taxon>
        <taxon>Lactobacillus</taxon>
    </lineage>
</organism>
<dbReference type="PANTHER" id="PTHR18901">
    <property type="entry name" value="2-DEOXYGLUCOSE-6-PHOSPHATE PHOSPHATASE 2"/>
    <property type="match status" value="1"/>
</dbReference>
<evidence type="ECO:0000313" key="2">
    <source>
        <dbReference type="EMBL" id="AYE60788.1"/>
    </source>
</evidence>
<reference evidence="1 3" key="1">
    <citation type="submission" date="2015-08" db="EMBL/GenBank/DDBJ databases">
        <title>Complete genome sequence of Lactobacillus helveticus CAUH18, a probiotic strain originated from koumiss.</title>
        <authorList>
            <person name="Yang Y."/>
            <person name="Hao Y."/>
        </authorList>
    </citation>
    <scope>NUCLEOTIDE SEQUENCE [LARGE SCALE GENOMIC DNA]</scope>
    <source>
        <strain evidence="1 3">CAUH18</strain>
    </source>
</reference>
<evidence type="ECO:0000313" key="3">
    <source>
        <dbReference type="Proteomes" id="UP000063930"/>
    </source>
</evidence>
<dbReference type="EMBL" id="CP012381">
    <property type="protein sequence ID" value="ALI51893.1"/>
    <property type="molecule type" value="Genomic_DNA"/>
</dbReference>
<dbReference type="Pfam" id="PF13419">
    <property type="entry name" value="HAD_2"/>
    <property type="match status" value="1"/>
</dbReference>
<gene>
    <name evidence="1" type="ORF">ALV80_01205</name>
    <name evidence="2" type="ORF">BC335_0245</name>
</gene>
<dbReference type="SUPFAM" id="SSF56784">
    <property type="entry name" value="HAD-like"/>
    <property type="match status" value="1"/>
</dbReference>
<reference evidence="2 4" key="2">
    <citation type="submission" date="2016-10" db="EMBL/GenBank/DDBJ databases">
        <title>Complete genomic sequencing of Lactobacillus helveticus LH99 and comparative genome analysis.</title>
        <authorList>
            <person name="Li N."/>
            <person name="You C."/>
            <person name="Liu Z."/>
        </authorList>
    </citation>
    <scope>NUCLEOTIDE SEQUENCE [LARGE SCALE GENOMIC DNA]</scope>
    <source>
        <strain evidence="2 4">LH99</strain>
    </source>
</reference>
<dbReference type="AlphaFoldDB" id="A0A386RC21"/>
<dbReference type="NCBIfam" id="TIGR01509">
    <property type="entry name" value="HAD-SF-IA-v3"/>
    <property type="match status" value="1"/>
</dbReference>
<evidence type="ECO:0000313" key="1">
    <source>
        <dbReference type="EMBL" id="ALI51893.1"/>
    </source>
</evidence>
<dbReference type="Proteomes" id="UP000267794">
    <property type="component" value="Chromosome"/>
</dbReference>
<dbReference type="InterPro" id="IPR036412">
    <property type="entry name" value="HAD-like_sf"/>
</dbReference>
<dbReference type="InterPro" id="IPR023214">
    <property type="entry name" value="HAD_sf"/>
</dbReference>
<evidence type="ECO:0000313" key="4">
    <source>
        <dbReference type="Proteomes" id="UP000267794"/>
    </source>
</evidence>
<dbReference type="EMBL" id="CP017982">
    <property type="protein sequence ID" value="AYE60788.1"/>
    <property type="molecule type" value="Genomic_DNA"/>
</dbReference>
<dbReference type="Gene3D" id="3.40.50.1000">
    <property type="entry name" value="HAD superfamily/HAD-like"/>
    <property type="match status" value="1"/>
</dbReference>
<dbReference type="Proteomes" id="UP000063930">
    <property type="component" value="Chromosome"/>
</dbReference>
<dbReference type="PANTHER" id="PTHR18901:SF38">
    <property type="entry name" value="PSEUDOURIDINE-5'-PHOSPHATASE"/>
    <property type="match status" value="1"/>
</dbReference>
<dbReference type="InterPro" id="IPR006439">
    <property type="entry name" value="HAD-SF_hydro_IA"/>
</dbReference>
<accession>A0A386RC21</accession>
<dbReference type="InterPro" id="IPR041492">
    <property type="entry name" value="HAD_2"/>
</dbReference>
<proteinExistence type="predicted"/>
<protein>
    <submittedName>
        <fullName evidence="2">Haloacid dehalogenase</fullName>
    </submittedName>
</protein>
<sequence>MLSFLQEKGIKSYITSSSDMEKINFNLSHNDLRQYFAGIVTGEDVKNNKPAPDIYLHALDIAKVNKNEAVIFEDAPNGVESGLNAGIDVVLVPDQVMPSEEITKKVTVVKTLADAIPLFE</sequence>
<name>A0A386RC21_LACHE</name>